<keyword evidence="2" id="KW-0378">Hydrolase</keyword>
<dbReference type="InterPro" id="IPR027417">
    <property type="entry name" value="P-loop_NTPase"/>
</dbReference>
<keyword evidence="2" id="KW-0540">Nuclease</keyword>
<dbReference type="Pfam" id="PF07728">
    <property type="entry name" value="AAA_5"/>
    <property type="match status" value="1"/>
</dbReference>
<organism evidence="2 3">
    <name type="scientific">Mycolicibacterium brumae</name>
    <dbReference type="NCBI Taxonomy" id="85968"/>
    <lineage>
        <taxon>Bacteria</taxon>
        <taxon>Bacillati</taxon>
        <taxon>Actinomycetota</taxon>
        <taxon>Actinomycetes</taxon>
        <taxon>Mycobacteriales</taxon>
        <taxon>Mycobacteriaceae</taxon>
        <taxon>Mycolicibacterium</taxon>
    </lineage>
</organism>
<dbReference type="SMART" id="SM00382">
    <property type="entry name" value="AAA"/>
    <property type="match status" value="1"/>
</dbReference>
<sequence>MIDRSIRRSLTMLDRARRDSVRAALNSWDRAAVKATVDEADVLQQEFVERFPISEWRTMPLSEYALGQSNQDTVSWWVEYKTKPAGSMKGGSAYKHLIFRSADGRWRFPTEYEDVDQAWAAVRTGFVEMLDAADHGRIEDADDIKVLTSAPALRAKLLYLYFPDLIPPVASKTHIDHFLRALTKDPEPTVVRANRQLLAALRDIPELQGLTTQGLGQFVYHWNNPTTSHRVVKIAPGELGRYWRDCLSGGYICVGWDEVGDLSHYGSKEEFRESFRSFYPYNGVEQQVSRKANELWTLMELQPGDQVIANRGTKDILGVGTVNEVGYKWRPDRAEYRHTLGIDWDTSKAGEIPPVKAWATTTISKVAPALARQILGTPAEPRSIADDPQCLEIEAALKRRGQTVLYGPPGTGKTYVARRAAVWLAAGGQANSQANALLSDEAALRAREQQLMEPKDGRQCAQVTRVTFHPSYAYEDFIEGFRPQQSTDGTLQLKLTDGIFKKVCRTADADPANTYIVVIDELNRGNVPKILGELITLIEKDKRGMTVQLSQSGDKFSVPPNVFLICTMNTADRSIHLLDTALRRRFQFIEVLPDSNLLEGRTAGALALDTFLDGLNDEISRKFGRDKQIGHSLFYQDDEVIDSPEEFAAVFRYELLPLLQEYLYDDYAALADLLGEDVIDSSSLRISDAAEDPAELCRRLAGKFGSASA</sequence>
<dbReference type="GO" id="GO:0016887">
    <property type="term" value="F:ATP hydrolysis activity"/>
    <property type="evidence" value="ECO:0007669"/>
    <property type="project" value="InterPro"/>
</dbReference>
<dbReference type="SUPFAM" id="SSF52540">
    <property type="entry name" value="P-loop containing nucleoside triphosphate hydrolases"/>
    <property type="match status" value="1"/>
</dbReference>
<keyword evidence="3" id="KW-1185">Reference proteome</keyword>
<dbReference type="GO" id="GO:0004519">
    <property type="term" value="F:endonuclease activity"/>
    <property type="evidence" value="ECO:0007669"/>
    <property type="project" value="UniProtKB-KW"/>
</dbReference>
<reference evidence="2 3" key="1">
    <citation type="journal article" date="2017" name="Infect. Genet. Evol.">
        <title>The new phylogeny of the genus Mycobacterium: The old and the news.</title>
        <authorList>
            <person name="Tortoli E."/>
            <person name="Fedrizzi T."/>
            <person name="Meehan C.J."/>
            <person name="Trovato A."/>
            <person name="Grottola A."/>
            <person name="Giacobazzi E."/>
            <person name="Serpini G.F."/>
            <person name="Tagliazucchi S."/>
            <person name="Fabio A."/>
            <person name="Bettua C."/>
            <person name="Bertorelli R."/>
            <person name="Frascaro F."/>
            <person name="De Sanctis V."/>
            <person name="Pecorari M."/>
            <person name="Jousson O."/>
            <person name="Segata N."/>
            <person name="Cirillo D.M."/>
        </authorList>
    </citation>
    <scope>NUCLEOTIDE SEQUENCE [LARGE SCALE GENOMIC DNA]</scope>
    <source>
        <strain evidence="2 3">CIP1034565</strain>
    </source>
</reference>
<gene>
    <name evidence="2" type="ORF">CQY22_015375</name>
</gene>
<comment type="caution">
    <text evidence="2">The sequence shown here is derived from an EMBL/GenBank/DDBJ whole genome shotgun (WGS) entry which is preliminary data.</text>
</comment>
<dbReference type="InterPro" id="IPR011704">
    <property type="entry name" value="ATPase_dyneun-rel_AAA"/>
</dbReference>
<dbReference type="EMBL" id="PDCN02000024">
    <property type="protein sequence ID" value="PIB73761.1"/>
    <property type="molecule type" value="Genomic_DNA"/>
</dbReference>
<dbReference type="PANTHER" id="PTHR37291:SF1">
    <property type="entry name" value="TYPE IV METHYL-DIRECTED RESTRICTION ENZYME ECOKMCRB SUBUNIT"/>
    <property type="match status" value="1"/>
</dbReference>
<dbReference type="Gene3D" id="3.40.50.300">
    <property type="entry name" value="P-loop containing nucleotide triphosphate hydrolases"/>
    <property type="match status" value="1"/>
</dbReference>
<protein>
    <submittedName>
        <fullName evidence="2">Restriction endonuclease</fullName>
    </submittedName>
</protein>
<proteinExistence type="predicted"/>
<dbReference type="AlphaFoldDB" id="A0A2G5P5X0"/>
<evidence type="ECO:0000313" key="2">
    <source>
        <dbReference type="EMBL" id="PIB73761.1"/>
    </source>
</evidence>
<dbReference type="InterPro" id="IPR052934">
    <property type="entry name" value="Methyl-DNA_Rec/Restrict_Enz"/>
</dbReference>
<dbReference type="PANTHER" id="PTHR37291">
    <property type="entry name" value="5-METHYLCYTOSINE-SPECIFIC RESTRICTION ENZYME B"/>
    <property type="match status" value="1"/>
</dbReference>
<dbReference type="GO" id="GO:0005524">
    <property type="term" value="F:ATP binding"/>
    <property type="evidence" value="ECO:0007669"/>
    <property type="project" value="InterPro"/>
</dbReference>
<accession>A0A2G5P5X0</accession>
<dbReference type="STRING" id="85968.GCA_900073015_03856"/>
<keyword evidence="2" id="KW-0255">Endonuclease</keyword>
<feature type="domain" description="AAA+ ATPase" evidence="1">
    <location>
        <begin position="399"/>
        <end position="596"/>
    </location>
</feature>
<name>A0A2G5P5X0_9MYCO</name>
<dbReference type="Proteomes" id="UP000230551">
    <property type="component" value="Unassembled WGS sequence"/>
</dbReference>
<evidence type="ECO:0000259" key="1">
    <source>
        <dbReference type="SMART" id="SM00382"/>
    </source>
</evidence>
<dbReference type="InterPro" id="IPR003593">
    <property type="entry name" value="AAA+_ATPase"/>
</dbReference>
<evidence type="ECO:0000313" key="3">
    <source>
        <dbReference type="Proteomes" id="UP000230551"/>
    </source>
</evidence>